<dbReference type="CDD" id="cd00067">
    <property type="entry name" value="GAL4"/>
    <property type="match status" value="1"/>
</dbReference>
<dbReference type="InParanoid" id="W3WHY5"/>
<organism evidence="2 3">
    <name type="scientific">Pestalotiopsis fici (strain W106-1 / CGMCC3.15140)</name>
    <dbReference type="NCBI Taxonomy" id="1229662"/>
    <lineage>
        <taxon>Eukaryota</taxon>
        <taxon>Fungi</taxon>
        <taxon>Dikarya</taxon>
        <taxon>Ascomycota</taxon>
        <taxon>Pezizomycotina</taxon>
        <taxon>Sordariomycetes</taxon>
        <taxon>Xylariomycetidae</taxon>
        <taxon>Amphisphaeriales</taxon>
        <taxon>Sporocadaceae</taxon>
        <taxon>Pestalotiopsis</taxon>
    </lineage>
</organism>
<dbReference type="Proteomes" id="UP000030651">
    <property type="component" value="Unassembled WGS sequence"/>
</dbReference>
<dbReference type="STRING" id="1229662.W3WHY5"/>
<accession>W3WHY5</accession>
<dbReference type="RefSeq" id="XP_007841771.1">
    <property type="nucleotide sequence ID" value="XM_007843580.1"/>
</dbReference>
<sequence>MRCDLGQPGCQNCAKSGRVCSGYYRPHTFVLSKDVVLAPDDKSVTEFDSGLVLVSRWRADPGQKDRAQALFPRLLQHDTSIPKEVSPSHAYRDKLFELFLDHRFPAKDQPVPALEKRDWILQVLELPTLTPGLTHAVLAVCTAHIGRRNNDNVLLKHSLPLYGQGLRDLQRALCDPSWRDNEQTLAAISALLLYELSECPGNTVDGYMSHYNGFMELLRLRGPKSCRSGLAHSLFLVLRLHTVFQGLVRRSASFLIEPSWIQNPWGSEKSHFDLLLDIVLELPVLFVQSDAIAKIACPQERLKKFLETIHKGQRMESLLTTWLARFEPSVNGPLYYPELKFTENASGGYRLSSIVFQFPAFFVAQNVVYYWLGLLIVHAHLCFMYNGLERLMDALASVMDTYACTCDSTSENEPGGPAACVRHFNLKMLPPLAHRRNWGKTTAYNICQSIDYFLQEDLRDFGTTTVIPALAIVKTYWGLWPGDWTREISWAQHMLKDIMARGSGIAGHL</sequence>
<dbReference type="OMA" id="MLYWASR"/>
<dbReference type="GeneID" id="19280012"/>
<dbReference type="EMBL" id="KI912122">
    <property type="protein sequence ID" value="ETS73394.1"/>
    <property type="molecule type" value="Genomic_DNA"/>
</dbReference>
<dbReference type="InterPro" id="IPR021858">
    <property type="entry name" value="Fun_TF"/>
</dbReference>
<evidence type="ECO:0000256" key="1">
    <source>
        <dbReference type="ARBA" id="ARBA00023242"/>
    </source>
</evidence>
<dbReference type="OrthoDB" id="4491390at2759"/>
<dbReference type="KEGG" id="pfy:PFICI_14999"/>
<reference evidence="3" key="1">
    <citation type="journal article" date="2015" name="BMC Genomics">
        <title>Genomic and transcriptomic analysis of the endophytic fungus Pestalotiopsis fici reveals its lifestyle and high potential for synthesis of natural products.</title>
        <authorList>
            <person name="Wang X."/>
            <person name="Zhang X."/>
            <person name="Liu L."/>
            <person name="Xiang M."/>
            <person name="Wang W."/>
            <person name="Sun X."/>
            <person name="Che Y."/>
            <person name="Guo L."/>
            <person name="Liu G."/>
            <person name="Guo L."/>
            <person name="Wang C."/>
            <person name="Yin W.B."/>
            <person name="Stadler M."/>
            <person name="Zhang X."/>
            <person name="Liu X."/>
        </authorList>
    </citation>
    <scope>NUCLEOTIDE SEQUENCE [LARGE SCALE GENOMIC DNA]</scope>
    <source>
        <strain evidence="3">W106-1 / CGMCC3.15140</strain>
    </source>
</reference>
<evidence type="ECO:0000313" key="3">
    <source>
        <dbReference type="Proteomes" id="UP000030651"/>
    </source>
</evidence>
<dbReference type="GO" id="GO:0008270">
    <property type="term" value="F:zinc ion binding"/>
    <property type="evidence" value="ECO:0007669"/>
    <property type="project" value="InterPro"/>
</dbReference>
<name>W3WHY5_PESFW</name>
<protein>
    <recommendedName>
        <fullName evidence="4">Zn(2)-C6 fungal-type domain-containing protein</fullName>
    </recommendedName>
</protein>
<dbReference type="GO" id="GO:0000981">
    <property type="term" value="F:DNA-binding transcription factor activity, RNA polymerase II-specific"/>
    <property type="evidence" value="ECO:0007669"/>
    <property type="project" value="InterPro"/>
</dbReference>
<dbReference type="AlphaFoldDB" id="W3WHY5"/>
<keyword evidence="1" id="KW-0539">Nucleus</keyword>
<dbReference type="eggNOG" id="ENOG502SQ1T">
    <property type="taxonomic scope" value="Eukaryota"/>
</dbReference>
<proteinExistence type="predicted"/>
<dbReference type="PANTHER" id="PTHR38111">
    <property type="entry name" value="ZN(2)-C6 FUNGAL-TYPE DOMAIN-CONTAINING PROTEIN-RELATED"/>
    <property type="match status" value="1"/>
</dbReference>
<keyword evidence="3" id="KW-1185">Reference proteome</keyword>
<dbReference type="HOGENOM" id="CLU_021599_2_1_1"/>
<dbReference type="InterPro" id="IPR053178">
    <property type="entry name" value="Osmoadaptation_assoc"/>
</dbReference>
<gene>
    <name evidence="2" type="ORF">PFICI_14999</name>
</gene>
<dbReference type="PANTHER" id="PTHR38111:SF11">
    <property type="entry name" value="TRANSCRIPTION FACTOR DOMAIN-CONTAINING PROTEIN-RELATED"/>
    <property type="match status" value="1"/>
</dbReference>
<evidence type="ECO:0008006" key="4">
    <source>
        <dbReference type="Google" id="ProtNLM"/>
    </source>
</evidence>
<evidence type="ECO:0000313" key="2">
    <source>
        <dbReference type="EMBL" id="ETS73394.1"/>
    </source>
</evidence>
<dbReference type="InterPro" id="IPR001138">
    <property type="entry name" value="Zn2Cys6_DnaBD"/>
</dbReference>
<dbReference type="Pfam" id="PF11951">
    <property type="entry name" value="Fungal_trans_2"/>
    <property type="match status" value="1"/>
</dbReference>